<dbReference type="Proteomes" id="UP000681722">
    <property type="component" value="Unassembled WGS sequence"/>
</dbReference>
<accession>A0A815ZNL4</accession>
<dbReference type="EMBL" id="CAJOBC010098761">
    <property type="protein sequence ID" value="CAF4456347.1"/>
    <property type="molecule type" value="Genomic_DNA"/>
</dbReference>
<dbReference type="OrthoDB" id="90756at2759"/>
<organism evidence="1 3">
    <name type="scientific">Didymodactylos carnosus</name>
    <dbReference type="NCBI Taxonomy" id="1234261"/>
    <lineage>
        <taxon>Eukaryota</taxon>
        <taxon>Metazoa</taxon>
        <taxon>Spiralia</taxon>
        <taxon>Gnathifera</taxon>
        <taxon>Rotifera</taxon>
        <taxon>Eurotatoria</taxon>
        <taxon>Bdelloidea</taxon>
        <taxon>Philodinida</taxon>
        <taxon>Philodinidae</taxon>
        <taxon>Didymodactylos</taxon>
    </lineage>
</organism>
<protein>
    <submittedName>
        <fullName evidence="1">Uncharacterized protein</fullName>
    </submittedName>
</protein>
<reference evidence="1" key="1">
    <citation type="submission" date="2021-02" db="EMBL/GenBank/DDBJ databases">
        <authorList>
            <person name="Nowell W R."/>
        </authorList>
    </citation>
    <scope>NUCLEOTIDE SEQUENCE</scope>
</reference>
<comment type="caution">
    <text evidence="1">The sequence shown here is derived from an EMBL/GenBank/DDBJ whole genome shotgun (WGS) entry which is preliminary data.</text>
</comment>
<gene>
    <name evidence="1" type="ORF">GPM918_LOCUS41453</name>
    <name evidence="2" type="ORF">SRO942_LOCUS42503</name>
</gene>
<keyword evidence="3" id="KW-1185">Reference proteome</keyword>
<name>A0A815ZNL4_9BILA</name>
<proteinExistence type="predicted"/>
<dbReference type="EMBL" id="CAJNOQ010032708">
    <property type="protein sequence ID" value="CAF1586520.1"/>
    <property type="molecule type" value="Genomic_DNA"/>
</dbReference>
<sequence length="202" mass="23310">MSLTKSIKGKDQVLLDGRARYDGVMYEMYQDHICQAPDPNEIEKAVFSHEIRQKAEQCHDPPRLIIQEARLKLFSGAAATIPQYTASQRAIQRIRQDKDIPTEPKTFAAIVIPPNFQITVTNQQFLLYDNNNHHQRLLIFASTEQLDLLNGCESWHCDGTFTELRLRKEFLENADSRHTMKNLVALAFVPQQNVIQEFTQIK</sequence>
<evidence type="ECO:0000313" key="1">
    <source>
        <dbReference type="EMBL" id="CAF1586520.1"/>
    </source>
</evidence>
<evidence type="ECO:0000313" key="3">
    <source>
        <dbReference type="Proteomes" id="UP000663829"/>
    </source>
</evidence>
<dbReference type="AlphaFoldDB" id="A0A815ZNL4"/>
<dbReference type="Proteomes" id="UP000663829">
    <property type="component" value="Unassembled WGS sequence"/>
</dbReference>
<evidence type="ECO:0000313" key="2">
    <source>
        <dbReference type="EMBL" id="CAF4456347.1"/>
    </source>
</evidence>